<gene>
    <name evidence="3" type="ORF">HNR06_005190</name>
</gene>
<proteinExistence type="predicted"/>
<evidence type="ECO:0000256" key="1">
    <source>
        <dbReference type="SAM" id="MobiDB-lite"/>
    </source>
</evidence>
<evidence type="ECO:0000313" key="3">
    <source>
        <dbReference type="EMBL" id="NYH55601.1"/>
    </source>
</evidence>
<dbReference type="AlphaFoldDB" id="A0A7Y9XGW6"/>
<name>A0A7Y9XGW6_9ACTN</name>
<feature type="region of interest" description="Disordered" evidence="1">
    <location>
        <begin position="95"/>
        <end position="127"/>
    </location>
</feature>
<comment type="caution">
    <text evidence="3">The sequence shown here is derived from an EMBL/GenBank/DDBJ whole genome shotgun (WGS) entry which is preliminary data.</text>
</comment>
<feature type="region of interest" description="Disordered" evidence="1">
    <location>
        <begin position="58"/>
        <end position="83"/>
    </location>
</feature>
<evidence type="ECO:0000256" key="2">
    <source>
        <dbReference type="SAM" id="Phobius"/>
    </source>
</evidence>
<organism evidence="3 4">
    <name type="scientific">Nocardiopsis sinuspersici</name>
    <dbReference type="NCBI Taxonomy" id="501010"/>
    <lineage>
        <taxon>Bacteria</taxon>
        <taxon>Bacillati</taxon>
        <taxon>Actinomycetota</taxon>
        <taxon>Actinomycetes</taxon>
        <taxon>Streptosporangiales</taxon>
        <taxon>Nocardiopsidaceae</taxon>
        <taxon>Nocardiopsis</taxon>
    </lineage>
</organism>
<accession>A0A7Y9XGW6</accession>
<feature type="compositionally biased region" description="Basic and acidic residues" evidence="1">
    <location>
        <begin position="112"/>
        <end position="127"/>
    </location>
</feature>
<dbReference type="Proteomes" id="UP000584931">
    <property type="component" value="Unassembled WGS sequence"/>
</dbReference>
<keyword evidence="2" id="KW-1133">Transmembrane helix</keyword>
<sequence length="127" mass="13084">MRWLWVWLLVSVTAVLGGAWVLFRFLVDLNQLSQLSGVGSLAAGVGALVTAVWTARRPSTTGNAGTASTAAPTNGGTVNTVTGNVSGTLIQAHTIEGGVGDPSRGPATGGHGDTRGSEKEWERRRDG</sequence>
<reference evidence="3 4" key="1">
    <citation type="submission" date="2020-07" db="EMBL/GenBank/DDBJ databases">
        <title>Sequencing the genomes of 1000 actinobacteria strains.</title>
        <authorList>
            <person name="Klenk H.-P."/>
        </authorList>
    </citation>
    <scope>NUCLEOTIDE SEQUENCE [LARGE SCALE GENOMIC DNA]</scope>
    <source>
        <strain evidence="3 4">DSM 45278</strain>
    </source>
</reference>
<dbReference type="EMBL" id="JACCHL010000001">
    <property type="protein sequence ID" value="NYH55601.1"/>
    <property type="molecule type" value="Genomic_DNA"/>
</dbReference>
<keyword evidence="2" id="KW-0472">Membrane</keyword>
<dbReference type="RefSeq" id="WP_179811601.1">
    <property type="nucleotide sequence ID" value="NZ_JACCHL010000001.1"/>
</dbReference>
<protein>
    <submittedName>
        <fullName evidence="3">Uncharacterized protein</fullName>
    </submittedName>
</protein>
<feature type="transmembrane region" description="Helical" evidence="2">
    <location>
        <begin position="35"/>
        <end position="55"/>
    </location>
</feature>
<keyword evidence="2" id="KW-0812">Transmembrane</keyword>
<evidence type="ECO:0000313" key="4">
    <source>
        <dbReference type="Proteomes" id="UP000584931"/>
    </source>
</evidence>